<reference evidence="1 2" key="1">
    <citation type="submission" date="2015-03" db="EMBL/GenBank/DDBJ databases">
        <title>Draft Genome Sequence of Burkholderia andropogonis type strain ICMP2807, isolated from Sorghum bicolor.</title>
        <authorList>
            <person name="Lopes-Santos L."/>
            <person name="Castro D.B."/>
            <person name="Ottoboni L.M."/>
            <person name="Park D."/>
            <person name="Weirc B.S."/>
            <person name="Destefano S.A."/>
        </authorList>
    </citation>
    <scope>NUCLEOTIDE SEQUENCE [LARGE SCALE GENOMIC DNA]</scope>
    <source>
        <strain evidence="1 2">ICMP2807</strain>
    </source>
</reference>
<dbReference type="EMBL" id="LAQU01000025">
    <property type="protein sequence ID" value="KKB62071.1"/>
    <property type="molecule type" value="Genomic_DNA"/>
</dbReference>
<sequence>MQALSAVQPIFSASAIQEHRSLDVALRSAAQNLTDEMLSARHRIDQFMQSPGAYANPAALAAFQVELANYSVNNAVISGVVKRLATGVETLVKG</sequence>
<accession>A0A0F5JW67</accession>
<gene>
    <name evidence="1" type="ORF">WM40_19410</name>
</gene>
<evidence type="ECO:0000313" key="1">
    <source>
        <dbReference type="EMBL" id="KKB62071.1"/>
    </source>
</evidence>
<dbReference type="RefSeq" id="WP_046153704.1">
    <property type="nucleotide sequence ID" value="NZ_CADFGU010000002.1"/>
</dbReference>
<proteinExistence type="predicted"/>
<dbReference type="AlphaFoldDB" id="A0A0F5JW67"/>
<organism evidence="1 2">
    <name type="scientific">Robbsia andropogonis</name>
    <dbReference type="NCBI Taxonomy" id="28092"/>
    <lineage>
        <taxon>Bacteria</taxon>
        <taxon>Pseudomonadati</taxon>
        <taxon>Pseudomonadota</taxon>
        <taxon>Betaproteobacteria</taxon>
        <taxon>Burkholderiales</taxon>
        <taxon>Burkholderiaceae</taxon>
        <taxon>Robbsia</taxon>
    </lineage>
</organism>
<evidence type="ECO:0008006" key="3">
    <source>
        <dbReference type="Google" id="ProtNLM"/>
    </source>
</evidence>
<protein>
    <recommendedName>
        <fullName evidence="3">Type III secretion system protein PrgJ</fullName>
    </recommendedName>
</protein>
<dbReference type="PATRIC" id="fig|28092.6.peg.4551"/>
<name>A0A0F5JW67_9BURK</name>
<dbReference type="Proteomes" id="UP000033618">
    <property type="component" value="Unassembled WGS sequence"/>
</dbReference>
<comment type="caution">
    <text evidence="1">The sequence shown here is derived from an EMBL/GenBank/DDBJ whole genome shotgun (WGS) entry which is preliminary data.</text>
</comment>
<dbReference type="STRING" id="28092.WM40_19410"/>
<evidence type="ECO:0000313" key="2">
    <source>
        <dbReference type="Proteomes" id="UP000033618"/>
    </source>
</evidence>
<keyword evidence="2" id="KW-1185">Reference proteome</keyword>